<reference evidence="2 3" key="1">
    <citation type="journal article" date="2022" name="Nat. Plants">
        <title>Genomes of leafy and leafless Platanthera orchids illuminate the evolution of mycoheterotrophy.</title>
        <authorList>
            <person name="Li M.H."/>
            <person name="Liu K.W."/>
            <person name="Li Z."/>
            <person name="Lu H.C."/>
            <person name="Ye Q.L."/>
            <person name="Zhang D."/>
            <person name="Wang J.Y."/>
            <person name="Li Y.F."/>
            <person name="Zhong Z.M."/>
            <person name="Liu X."/>
            <person name="Yu X."/>
            <person name="Liu D.K."/>
            <person name="Tu X.D."/>
            <person name="Liu B."/>
            <person name="Hao Y."/>
            <person name="Liao X.Y."/>
            <person name="Jiang Y.T."/>
            <person name="Sun W.H."/>
            <person name="Chen J."/>
            <person name="Chen Y.Q."/>
            <person name="Ai Y."/>
            <person name="Zhai J.W."/>
            <person name="Wu S.S."/>
            <person name="Zhou Z."/>
            <person name="Hsiao Y.Y."/>
            <person name="Wu W.L."/>
            <person name="Chen Y.Y."/>
            <person name="Lin Y.F."/>
            <person name="Hsu J.L."/>
            <person name="Li C.Y."/>
            <person name="Wang Z.W."/>
            <person name="Zhao X."/>
            <person name="Zhong W.Y."/>
            <person name="Ma X.K."/>
            <person name="Ma L."/>
            <person name="Huang J."/>
            <person name="Chen G.Z."/>
            <person name="Huang M.Z."/>
            <person name="Huang L."/>
            <person name="Peng D.H."/>
            <person name="Luo Y.B."/>
            <person name="Zou S.Q."/>
            <person name="Chen S.P."/>
            <person name="Lan S."/>
            <person name="Tsai W.C."/>
            <person name="Van de Peer Y."/>
            <person name="Liu Z.J."/>
        </authorList>
    </citation>
    <scope>NUCLEOTIDE SEQUENCE [LARGE SCALE GENOMIC DNA]</scope>
    <source>
        <strain evidence="2">Lor287</strain>
    </source>
</reference>
<gene>
    <name evidence="2" type="ORF">KSP39_PZI007332</name>
</gene>
<dbReference type="Proteomes" id="UP001418222">
    <property type="component" value="Unassembled WGS sequence"/>
</dbReference>
<evidence type="ECO:0000313" key="2">
    <source>
        <dbReference type="EMBL" id="KAK8946562.1"/>
    </source>
</evidence>
<comment type="caution">
    <text evidence="2">The sequence shown here is derived from an EMBL/GenBank/DDBJ whole genome shotgun (WGS) entry which is preliminary data.</text>
</comment>
<accession>A0AAP0G9N8</accession>
<feature type="region of interest" description="Disordered" evidence="1">
    <location>
        <begin position="100"/>
        <end position="145"/>
    </location>
</feature>
<proteinExistence type="predicted"/>
<name>A0AAP0G9N8_9ASPA</name>
<protein>
    <submittedName>
        <fullName evidence="2">Beta-galactosidase 4</fullName>
    </submittedName>
</protein>
<organism evidence="2 3">
    <name type="scientific">Platanthera zijinensis</name>
    <dbReference type="NCBI Taxonomy" id="2320716"/>
    <lineage>
        <taxon>Eukaryota</taxon>
        <taxon>Viridiplantae</taxon>
        <taxon>Streptophyta</taxon>
        <taxon>Embryophyta</taxon>
        <taxon>Tracheophyta</taxon>
        <taxon>Spermatophyta</taxon>
        <taxon>Magnoliopsida</taxon>
        <taxon>Liliopsida</taxon>
        <taxon>Asparagales</taxon>
        <taxon>Orchidaceae</taxon>
        <taxon>Orchidoideae</taxon>
        <taxon>Orchideae</taxon>
        <taxon>Orchidinae</taxon>
        <taxon>Platanthera</taxon>
    </lineage>
</organism>
<evidence type="ECO:0000256" key="1">
    <source>
        <dbReference type="SAM" id="MobiDB-lite"/>
    </source>
</evidence>
<dbReference type="AlphaFoldDB" id="A0AAP0G9N8"/>
<evidence type="ECO:0000313" key="3">
    <source>
        <dbReference type="Proteomes" id="UP001418222"/>
    </source>
</evidence>
<sequence length="145" mass="15658">MLGTRVHIGIVGPVSIEGHTPQHGHVLVDMGVSGVDMGVFKPVSLSVLSQVMEEVESRPGTCDSQASDSEFNNSAKPYINWAASMVVSLETGMPWVICQQDDAPDPIAPHRNPRDDFPTTDPTEEDTYESKGILDQVLASPNLKT</sequence>
<dbReference type="EMBL" id="JBBWWQ010000005">
    <property type="protein sequence ID" value="KAK8946562.1"/>
    <property type="molecule type" value="Genomic_DNA"/>
</dbReference>
<keyword evidence="3" id="KW-1185">Reference proteome</keyword>